<comment type="subcellular location">
    <subcellularLocation>
        <location evidence="5">Cell membrane</location>
        <topology evidence="5">Multi-pass membrane protein</topology>
    </subcellularLocation>
    <subcellularLocation>
        <location evidence="1">Membrane</location>
        <topology evidence="1">Multi-pass membrane protein</topology>
    </subcellularLocation>
</comment>
<evidence type="ECO:0000256" key="3">
    <source>
        <dbReference type="ARBA" id="ARBA00022989"/>
    </source>
</evidence>
<evidence type="ECO:0000313" key="8">
    <source>
        <dbReference type="Proteomes" id="UP000612893"/>
    </source>
</evidence>
<evidence type="ECO:0000256" key="4">
    <source>
        <dbReference type="ARBA" id="ARBA00023136"/>
    </source>
</evidence>
<keyword evidence="3 5" id="KW-1133">Transmembrane helix</keyword>
<evidence type="ECO:0000313" key="7">
    <source>
        <dbReference type="EMBL" id="MBJ7597955.1"/>
    </source>
</evidence>
<reference evidence="7" key="1">
    <citation type="submission" date="2020-10" db="EMBL/GenBank/DDBJ databases">
        <title>Ca. Dormibacterota MAGs.</title>
        <authorList>
            <person name="Montgomery K."/>
        </authorList>
    </citation>
    <scope>NUCLEOTIDE SEQUENCE [LARGE SCALE GENOMIC DNA]</scope>
    <source>
        <strain evidence="7">SC8812_S17_10</strain>
    </source>
</reference>
<keyword evidence="4 5" id="KW-0472">Membrane</keyword>
<evidence type="ECO:0000256" key="1">
    <source>
        <dbReference type="ARBA" id="ARBA00004141"/>
    </source>
</evidence>
<keyword evidence="8" id="KW-1185">Reference proteome</keyword>
<feature type="domain" description="ABC transmembrane type-2" evidence="6">
    <location>
        <begin position="26"/>
        <end position="258"/>
    </location>
</feature>
<feature type="transmembrane region" description="Helical" evidence="5">
    <location>
        <begin position="21"/>
        <end position="43"/>
    </location>
</feature>
<dbReference type="InterPro" id="IPR047817">
    <property type="entry name" value="ABC2_TM_bact-type"/>
</dbReference>
<evidence type="ECO:0000256" key="5">
    <source>
        <dbReference type="RuleBase" id="RU361157"/>
    </source>
</evidence>
<dbReference type="InterPro" id="IPR000412">
    <property type="entry name" value="ABC_2_transport"/>
</dbReference>
<feature type="transmembrane region" description="Helical" evidence="5">
    <location>
        <begin position="149"/>
        <end position="170"/>
    </location>
</feature>
<dbReference type="PANTHER" id="PTHR43229">
    <property type="entry name" value="NODULATION PROTEIN J"/>
    <property type="match status" value="1"/>
</dbReference>
<comment type="similarity">
    <text evidence="5">Belongs to the ABC-2 integral membrane protein family.</text>
</comment>
<feature type="transmembrane region" description="Helical" evidence="5">
    <location>
        <begin position="109"/>
        <end position="137"/>
    </location>
</feature>
<dbReference type="EMBL" id="JAEKNR010000087">
    <property type="protein sequence ID" value="MBJ7597955.1"/>
    <property type="molecule type" value="Genomic_DNA"/>
</dbReference>
<dbReference type="InterPro" id="IPR051784">
    <property type="entry name" value="Nod_factor_ABC_transporter"/>
</dbReference>
<dbReference type="PROSITE" id="PS51012">
    <property type="entry name" value="ABC_TM2"/>
    <property type="match status" value="1"/>
</dbReference>
<keyword evidence="2 5" id="KW-0812">Transmembrane</keyword>
<dbReference type="InterPro" id="IPR013525">
    <property type="entry name" value="ABC2_TM"/>
</dbReference>
<dbReference type="AlphaFoldDB" id="A0A934K3U8"/>
<dbReference type="GO" id="GO:0005886">
    <property type="term" value="C:plasma membrane"/>
    <property type="evidence" value="ECO:0007669"/>
    <property type="project" value="UniProtKB-SubCell"/>
</dbReference>
<dbReference type="PIRSF" id="PIRSF006648">
    <property type="entry name" value="DrrB"/>
    <property type="match status" value="1"/>
</dbReference>
<comment type="caution">
    <text evidence="7">The sequence shown here is derived from an EMBL/GenBank/DDBJ whole genome shotgun (WGS) entry which is preliminary data.</text>
</comment>
<organism evidence="7 8">
    <name type="scientific">Candidatus Nephthysia bennettiae</name>
    <dbReference type="NCBI Taxonomy" id="3127016"/>
    <lineage>
        <taxon>Bacteria</taxon>
        <taxon>Bacillati</taxon>
        <taxon>Candidatus Dormiibacterota</taxon>
        <taxon>Candidatus Dormibacteria</taxon>
        <taxon>Candidatus Dormibacterales</taxon>
        <taxon>Candidatus Dormibacteraceae</taxon>
        <taxon>Candidatus Nephthysia</taxon>
    </lineage>
</organism>
<dbReference type="Proteomes" id="UP000612893">
    <property type="component" value="Unassembled WGS sequence"/>
</dbReference>
<evidence type="ECO:0000259" key="6">
    <source>
        <dbReference type="PROSITE" id="PS51012"/>
    </source>
</evidence>
<name>A0A934K3U8_9BACT</name>
<gene>
    <name evidence="7" type="ORF">JF922_07690</name>
</gene>
<keyword evidence="5" id="KW-1003">Cell membrane</keyword>
<dbReference type="PANTHER" id="PTHR43229:SF2">
    <property type="entry name" value="NODULATION PROTEIN J"/>
    <property type="match status" value="1"/>
</dbReference>
<protein>
    <recommendedName>
        <fullName evidence="5">Transport permease protein</fullName>
    </recommendedName>
</protein>
<feature type="transmembrane region" description="Helical" evidence="5">
    <location>
        <begin position="63"/>
        <end position="89"/>
    </location>
</feature>
<proteinExistence type="inferred from homology"/>
<sequence length="273" mass="28391">MSIKHTARDTVTMVRRDALHALRNPMLTLSSIISPVVFLLLFVGVLGGSMSKALGAGASALPYIVYITPGIILMSVGSSVSGTAINVTIDKGEGIIARFRTMAIARTSVLTGAVIGSVLRTMVGVLVVFAIAVMLGFRTSAGAVQWLEALGLIAMFLISLTWLGVAIGLFSTSAAGANTLGLIPAFIPLVSSAFVPTGSMPAGVRWFAENQPYTPITETLRALLAGTPVGAQGLVAAGWCLVIGLASFVWARHLYNRDPSRQAGPSVAQLMGH</sequence>
<accession>A0A934K3U8</accession>
<feature type="transmembrane region" description="Helical" evidence="5">
    <location>
        <begin position="229"/>
        <end position="251"/>
    </location>
</feature>
<evidence type="ECO:0000256" key="2">
    <source>
        <dbReference type="ARBA" id="ARBA00022692"/>
    </source>
</evidence>
<dbReference type="Pfam" id="PF01061">
    <property type="entry name" value="ABC2_membrane"/>
    <property type="match status" value="1"/>
</dbReference>
<keyword evidence="5" id="KW-0813">Transport</keyword>
<feature type="transmembrane region" description="Helical" evidence="5">
    <location>
        <begin position="177"/>
        <end position="195"/>
    </location>
</feature>